<dbReference type="RefSeq" id="WP_373636529.1">
    <property type="nucleotide sequence ID" value="NZ_CP150951.2"/>
</dbReference>
<reference evidence="4" key="1">
    <citation type="submission" date="2024-04" db="EMBL/GenBank/DDBJ databases">
        <title>Phylogenomic analyses of a clade within the roseobacter group suggest taxonomic reassignments of species of the genera Aestuariivita, Citreicella, Loktanella, Nautella, Pelagibaca, Ruegeria, Thalassobius, Thiobacimonas and Tropicibacter, and the proposal o.</title>
        <authorList>
            <person name="Jeon C.O."/>
        </authorList>
    </citation>
    <scope>NUCLEOTIDE SEQUENCE [LARGE SCALE GENOMIC DNA]</scope>
    <source>
        <strain evidence="4">BS5-3</strain>
    </source>
</reference>
<keyword evidence="1" id="KW-0812">Transmembrane</keyword>
<keyword evidence="1" id="KW-1133">Transmembrane helix</keyword>
<name>A0ABZ2V3Q5_9RHOB</name>
<keyword evidence="1" id="KW-0472">Membrane</keyword>
<feature type="transmembrane region" description="Helical" evidence="1">
    <location>
        <begin position="51"/>
        <end position="70"/>
    </location>
</feature>
<organism evidence="3 4">
    <name type="scientific">Yoonia phaeophyticola</name>
    <dbReference type="NCBI Taxonomy" id="3137369"/>
    <lineage>
        <taxon>Bacteria</taxon>
        <taxon>Pseudomonadati</taxon>
        <taxon>Pseudomonadota</taxon>
        <taxon>Alphaproteobacteria</taxon>
        <taxon>Rhodobacterales</taxon>
        <taxon>Paracoccaceae</taxon>
        <taxon>Yoonia</taxon>
    </lineage>
</organism>
<dbReference type="EMBL" id="CP150951">
    <property type="protein sequence ID" value="WZC48566.2"/>
    <property type="molecule type" value="Genomic_DNA"/>
</dbReference>
<evidence type="ECO:0000259" key="2">
    <source>
        <dbReference type="Pfam" id="PF14145"/>
    </source>
</evidence>
<feature type="domain" description="YrhK" evidence="2">
    <location>
        <begin position="23"/>
        <end position="76"/>
    </location>
</feature>
<feature type="transmembrane region" description="Helical" evidence="1">
    <location>
        <begin position="21"/>
        <end position="45"/>
    </location>
</feature>
<protein>
    <submittedName>
        <fullName evidence="3">YrhK family protein</fullName>
    </submittedName>
</protein>
<evidence type="ECO:0000256" key="1">
    <source>
        <dbReference type="SAM" id="Phobius"/>
    </source>
</evidence>
<evidence type="ECO:0000313" key="3">
    <source>
        <dbReference type="EMBL" id="WZC48566.2"/>
    </source>
</evidence>
<accession>A0ABZ2V3Q5</accession>
<evidence type="ECO:0000313" key="4">
    <source>
        <dbReference type="Proteomes" id="UP001440612"/>
    </source>
</evidence>
<proteinExistence type="predicted"/>
<dbReference type="Proteomes" id="UP001440612">
    <property type="component" value="Chromosome"/>
</dbReference>
<dbReference type="Pfam" id="PF14145">
    <property type="entry name" value="YrhK"/>
    <property type="match status" value="1"/>
</dbReference>
<gene>
    <name evidence="3" type="ORF">AABB29_17220</name>
</gene>
<dbReference type="InterPro" id="IPR025424">
    <property type="entry name" value="YrhK_domain"/>
</dbReference>
<sequence length="90" mass="10316">MRIFNPDNHAKSDQHKRLYAICEVAYSAIDFSAALLFIVGSVLFFDESTTYIATWLFLVGSVLFGMRPAVKLYREIGYLRLGDYDDIARQ</sequence>
<keyword evidence="4" id="KW-1185">Reference proteome</keyword>